<feature type="compositionally biased region" description="Polar residues" evidence="1">
    <location>
        <begin position="688"/>
        <end position="699"/>
    </location>
</feature>
<feature type="compositionally biased region" description="Low complexity" evidence="1">
    <location>
        <begin position="752"/>
        <end position="786"/>
    </location>
</feature>
<keyword evidence="3" id="KW-1185">Reference proteome</keyword>
<feature type="compositionally biased region" description="Polar residues" evidence="1">
    <location>
        <begin position="549"/>
        <end position="561"/>
    </location>
</feature>
<feature type="compositionally biased region" description="Low complexity" evidence="1">
    <location>
        <begin position="562"/>
        <end position="578"/>
    </location>
</feature>
<dbReference type="AlphaFoldDB" id="A0A6A5X0T5"/>
<feature type="region of interest" description="Disordered" evidence="1">
    <location>
        <begin position="735"/>
        <end position="832"/>
    </location>
</feature>
<protein>
    <submittedName>
        <fullName evidence="2">Uncharacterized protein</fullName>
    </submittedName>
</protein>
<feature type="region of interest" description="Disordered" evidence="1">
    <location>
        <begin position="603"/>
        <end position="633"/>
    </location>
</feature>
<feature type="compositionally biased region" description="Polar residues" evidence="1">
    <location>
        <begin position="808"/>
        <end position="827"/>
    </location>
</feature>
<gene>
    <name evidence="2" type="ORF">P154DRAFT_532283</name>
</gene>
<feature type="region of interest" description="Disordered" evidence="1">
    <location>
        <begin position="1"/>
        <end position="40"/>
    </location>
</feature>
<feature type="region of interest" description="Disordered" evidence="1">
    <location>
        <begin position="682"/>
        <end position="707"/>
    </location>
</feature>
<name>A0A6A5X0T5_9PLEO</name>
<evidence type="ECO:0000313" key="2">
    <source>
        <dbReference type="EMBL" id="KAF2003546.1"/>
    </source>
</evidence>
<evidence type="ECO:0000256" key="1">
    <source>
        <dbReference type="SAM" id="MobiDB-lite"/>
    </source>
</evidence>
<evidence type="ECO:0000313" key="3">
    <source>
        <dbReference type="Proteomes" id="UP000799779"/>
    </source>
</evidence>
<sequence>MPSSSETILTPKTSKSRPLPPNALDLEPQPHSPSPGPADTKEVVWQPASVYIPSYINPIVAKKMKEIGEMMKTLEFKQLSEVYVLVPWRIPRPAGIARASSLVGPKCRHAQQYFHTPLPPVCSLPLRNVEKFDNSSCHPISLSSELVCLLTSSSFEVVPLSRTLDCARTVLPIAAPMDSTSHHAPPPSIRSTRSVASFFSIRSRPLSSVRTATPVQTEVSNTFGLPTRLRDVKHHRSPPTHLPDTYADVHTVRYFLYQLLTFNAKLVKQYPQWILETVGAWKGTGSMLREMSQNDLQKLCPLSAGHAVIEQKGLSGFPECGAKEAIGKIIAQGVGKLQGNEGLRNKQAHEWQGILQGSSARDRVLQGRTHGEVMAEDLDTFSDTYSFYDDQQFYDPIPSDDGSYSHTAQWVVSPPLSPHPYGITPAGFMQPGMSVAGSQAQDDGEISPTSSGDSSWSSGRTASTPQTSPPNSERPLSQYKVLNLPIRERGSQLGKYLPPLQTGNHPDLPQMTSSPQLRCWYTREGQSATEDCQPIRPLSHHASLSVFTPSASDGTWQSSENPPHVRSPVPSVHHSSSSTYAESIRSQANPRIIMSRQPFEQQTKFNAPPMSPPPGLPNPYSQVSPQEMPGSRVASPAQSLDRIFTPNSPGNMEVPRTPDQYIQQATPYNPHRGNHQVLQEFPTPTPIRKNSSPQPSQIHRSPRHAMSAPSLYHRSPALRAAYAAQFTMNSAPIPWQSYEPQRQKPPPGFPRSVHNSSASSSRSPSIKSGTSRQNSRTTRTTINRSSMNYPQSGVAAPRAPMRPAVDRSSLSTQPTSIVSMNGSSRAPSISTMSSFHSMSPSIASILDGNSTVNYTNPYPVRTKPSIPIVSNLAGPHRSEANHSVDRFALEQGAYLNFKHSPSVSRSEVVESEVRRMHGMVPSNLHGEGMEHNGPCVRMLDPNGRPYPTLVEQIRSKEILDGRKQRGTIGIGGLDSEPMKNDAAFYRGTGC</sequence>
<organism evidence="2 3">
    <name type="scientific">Amniculicola lignicola CBS 123094</name>
    <dbReference type="NCBI Taxonomy" id="1392246"/>
    <lineage>
        <taxon>Eukaryota</taxon>
        <taxon>Fungi</taxon>
        <taxon>Dikarya</taxon>
        <taxon>Ascomycota</taxon>
        <taxon>Pezizomycotina</taxon>
        <taxon>Dothideomycetes</taxon>
        <taxon>Pleosporomycetidae</taxon>
        <taxon>Pleosporales</taxon>
        <taxon>Amniculicolaceae</taxon>
        <taxon>Amniculicola</taxon>
    </lineage>
</organism>
<feature type="compositionally biased region" description="Polar residues" evidence="1">
    <location>
        <begin position="465"/>
        <end position="475"/>
    </location>
</feature>
<accession>A0A6A5X0T5</accession>
<dbReference type="Proteomes" id="UP000799779">
    <property type="component" value="Unassembled WGS sequence"/>
</dbReference>
<feature type="region of interest" description="Disordered" evidence="1">
    <location>
        <begin position="427"/>
        <end position="477"/>
    </location>
</feature>
<dbReference type="OrthoDB" id="3800980at2759"/>
<dbReference type="EMBL" id="ML977572">
    <property type="protein sequence ID" value="KAF2003546.1"/>
    <property type="molecule type" value="Genomic_DNA"/>
</dbReference>
<feature type="region of interest" description="Disordered" evidence="1">
    <location>
        <begin position="549"/>
        <end position="584"/>
    </location>
</feature>
<proteinExistence type="predicted"/>
<feature type="compositionally biased region" description="Low complexity" evidence="1">
    <location>
        <begin position="447"/>
        <end position="464"/>
    </location>
</feature>
<reference evidence="2" key="1">
    <citation type="journal article" date="2020" name="Stud. Mycol.">
        <title>101 Dothideomycetes genomes: a test case for predicting lifestyles and emergence of pathogens.</title>
        <authorList>
            <person name="Haridas S."/>
            <person name="Albert R."/>
            <person name="Binder M."/>
            <person name="Bloem J."/>
            <person name="Labutti K."/>
            <person name="Salamov A."/>
            <person name="Andreopoulos B."/>
            <person name="Baker S."/>
            <person name="Barry K."/>
            <person name="Bills G."/>
            <person name="Bluhm B."/>
            <person name="Cannon C."/>
            <person name="Castanera R."/>
            <person name="Culley D."/>
            <person name="Daum C."/>
            <person name="Ezra D."/>
            <person name="Gonzalez J."/>
            <person name="Henrissat B."/>
            <person name="Kuo A."/>
            <person name="Liang C."/>
            <person name="Lipzen A."/>
            <person name="Lutzoni F."/>
            <person name="Magnuson J."/>
            <person name="Mondo S."/>
            <person name="Nolan M."/>
            <person name="Ohm R."/>
            <person name="Pangilinan J."/>
            <person name="Park H.-J."/>
            <person name="Ramirez L."/>
            <person name="Alfaro M."/>
            <person name="Sun H."/>
            <person name="Tritt A."/>
            <person name="Yoshinaga Y."/>
            <person name="Zwiers L.-H."/>
            <person name="Turgeon B."/>
            <person name="Goodwin S."/>
            <person name="Spatafora J."/>
            <person name="Crous P."/>
            <person name="Grigoriev I."/>
        </authorList>
    </citation>
    <scope>NUCLEOTIDE SEQUENCE</scope>
    <source>
        <strain evidence="2">CBS 123094</strain>
    </source>
</reference>
<feature type="compositionally biased region" description="Polar residues" evidence="1">
    <location>
        <begin position="1"/>
        <end position="13"/>
    </location>
</feature>